<dbReference type="Proteomes" id="UP001324427">
    <property type="component" value="Unassembled WGS sequence"/>
</dbReference>
<gene>
    <name evidence="5" type="ORF">LTR36_000982</name>
</gene>
<dbReference type="InterPro" id="IPR005000">
    <property type="entry name" value="Aldolase/citrate-lyase_domain"/>
</dbReference>
<keyword evidence="2" id="KW-0479">Metal-binding</keyword>
<evidence type="ECO:0000313" key="6">
    <source>
        <dbReference type="Proteomes" id="UP001324427"/>
    </source>
</evidence>
<dbReference type="Gene3D" id="3.20.20.60">
    <property type="entry name" value="Phosphoenolpyruvate-binding domains"/>
    <property type="match status" value="1"/>
</dbReference>
<reference evidence="5 6" key="1">
    <citation type="submission" date="2021-11" db="EMBL/GenBank/DDBJ databases">
        <title>Black yeast isolated from Biological Soil Crust.</title>
        <authorList>
            <person name="Kurbessoian T."/>
        </authorList>
    </citation>
    <scope>NUCLEOTIDE SEQUENCE [LARGE SCALE GENOMIC DNA]</scope>
    <source>
        <strain evidence="5 6">CCFEE 5522</strain>
    </source>
</reference>
<dbReference type="PANTHER" id="PTHR30502:SF0">
    <property type="entry name" value="PHOSPHOENOLPYRUVATE CARBOXYLASE FAMILY PROTEIN"/>
    <property type="match status" value="1"/>
</dbReference>
<dbReference type="AlphaFoldDB" id="A0AAV9JQR9"/>
<comment type="caution">
    <text evidence="5">The sequence shown here is derived from an EMBL/GenBank/DDBJ whole genome shotgun (WGS) entry which is preliminary data.</text>
</comment>
<dbReference type="GO" id="GO:0046872">
    <property type="term" value="F:metal ion binding"/>
    <property type="evidence" value="ECO:0007669"/>
    <property type="project" value="UniProtKB-KW"/>
</dbReference>
<evidence type="ECO:0000259" key="4">
    <source>
        <dbReference type="Pfam" id="PF03328"/>
    </source>
</evidence>
<dbReference type="Pfam" id="PF03328">
    <property type="entry name" value="HpcH_HpaI"/>
    <property type="match status" value="1"/>
</dbReference>
<dbReference type="InterPro" id="IPR050251">
    <property type="entry name" value="HpcH-HpaI_aldolase"/>
</dbReference>
<organism evidence="5 6">
    <name type="scientific">Oleoguttula mirabilis</name>
    <dbReference type="NCBI Taxonomy" id="1507867"/>
    <lineage>
        <taxon>Eukaryota</taxon>
        <taxon>Fungi</taxon>
        <taxon>Dikarya</taxon>
        <taxon>Ascomycota</taxon>
        <taxon>Pezizomycotina</taxon>
        <taxon>Dothideomycetes</taxon>
        <taxon>Dothideomycetidae</taxon>
        <taxon>Mycosphaerellales</taxon>
        <taxon>Teratosphaeriaceae</taxon>
        <taxon>Oleoguttula</taxon>
    </lineage>
</organism>
<protein>
    <recommendedName>
        <fullName evidence="4">HpcH/HpaI aldolase/citrate lyase domain-containing protein</fullName>
    </recommendedName>
</protein>
<sequence length="274" mass="28779">MDPTTGKTRLRASLERAAAGGDPSVGQWLEFPGYTLARTVGSLGCDWVLIDCEHGNIDDAAMYHAVAAVASGGASPVVRVAGSENWMIKRALDAGAHGIMVPMCETAEQATAIARFAHYPNPQTFPSGTRGAGGLFANPSFALAAPEYLRRANELVTVIVQIESRAGVTNCAEIAAVDGIDALFIGPNDLASSMGYFAFDHPKIPEVQEASAKVLAAALDKGKFAGHFALGAEEAAKRVKQGWHFVNCGADVVAITAWMTSEMSKLSSAIREKA</sequence>
<evidence type="ECO:0000256" key="2">
    <source>
        <dbReference type="ARBA" id="ARBA00022723"/>
    </source>
</evidence>
<dbReference type="GO" id="GO:0005737">
    <property type="term" value="C:cytoplasm"/>
    <property type="evidence" value="ECO:0007669"/>
    <property type="project" value="TreeGrafter"/>
</dbReference>
<proteinExistence type="inferred from homology"/>
<evidence type="ECO:0000256" key="3">
    <source>
        <dbReference type="ARBA" id="ARBA00023239"/>
    </source>
</evidence>
<accession>A0AAV9JQR9</accession>
<comment type="similarity">
    <text evidence="1">Belongs to the HpcH/HpaI aldolase family.</text>
</comment>
<dbReference type="PANTHER" id="PTHR30502">
    <property type="entry name" value="2-KETO-3-DEOXY-L-RHAMNONATE ALDOLASE"/>
    <property type="match status" value="1"/>
</dbReference>
<evidence type="ECO:0000256" key="1">
    <source>
        <dbReference type="ARBA" id="ARBA00005568"/>
    </source>
</evidence>
<dbReference type="EMBL" id="JAVFHQ010000011">
    <property type="protein sequence ID" value="KAK4547326.1"/>
    <property type="molecule type" value="Genomic_DNA"/>
</dbReference>
<dbReference type="InterPro" id="IPR040442">
    <property type="entry name" value="Pyrv_kinase-like_dom_sf"/>
</dbReference>
<dbReference type="InterPro" id="IPR015813">
    <property type="entry name" value="Pyrv/PenolPyrv_kinase-like_dom"/>
</dbReference>
<feature type="domain" description="HpcH/HpaI aldolase/citrate lyase" evidence="4">
    <location>
        <begin position="34"/>
        <end position="253"/>
    </location>
</feature>
<evidence type="ECO:0000313" key="5">
    <source>
        <dbReference type="EMBL" id="KAK4547326.1"/>
    </source>
</evidence>
<keyword evidence="3" id="KW-0456">Lyase</keyword>
<keyword evidence="6" id="KW-1185">Reference proteome</keyword>
<name>A0AAV9JQR9_9PEZI</name>
<dbReference type="SUPFAM" id="SSF51621">
    <property type="entry name" value="Phosphoenolpyruvate/pyruvate domain"/>
    <property type="match status" value="1"/>
</dbReference>
<dbReference type="GO" id="GO:0016832">
    <property type="term" value="F:aldehyde-lyase activity"/>
    <property type="evidence" value="ECO:0007669"/>
    <property type="project" value="TreeGrafter"/>
</dbReference>